<name>A0A3N1CSD0_9ACTN</name>
<dbReference type="OrthoDB" id="9795306at2"/>
<evidence type="ECO:0000313" key="2">
    <source>
        <dbReference type="EMBL" id="ROO84221.1"/>
    </source>
</evidence>
<comment type="caution">
    <text evidence="2">The sequence shown here is derived from an EMBL/GenBank/DDBJ whole genome shotgun (WGS) entry which is preliminary data.</text>
</comment>
<dbReference type="InterPro" id="IPR029068">
    <property type="entry name" value="Glyas_Bleomycin-R_OHBP_Dase"/>
</dbReference>
<dbReference type="RefSeq" id="WP_123663863.1">
    <property type="nucleotide sequence ID" value="NZ_RJKE01000001.1"/>
</dbReference>
<dbReference type="PANTHER" id="PTHR34109">
    <property type="entry name" value="BNAUNNG04460D PROTEIN-RELATED"/>
    <property type="match status" value="1"/>
</dbReference>
<dbReference type="AlphaFoldDB" id="A0A3N1CSD0"/>
<gene>
    <name evidence="2" type="ORF">EDD29_1741</name>
</gene>
<dbReference type="Gene3D" id="3.30.720.110">
    <property type="match status" value="1"/>
</dbReference>
<dbReference type="Proteomes" id="UP000272400">
    <property type="component" value="Unassembled WGS sequence"/>
</dbReference>
<dbReference type="Gene3D" id="3.30.720.120">
    <property type="match status" value="1"/>
</dbReference>
<dbReference type="InterPro" id="IPR004360">
    <property type="entry name" value="Glyas_Fos-R_dOase_dom"/>
</dbReference>
<evidence type="ECO:0000259" key="1">
    <source>
        <dbReference type="PROSITE" id="PS51819"/>
    </source>
</evidence>
<dbReference type="SUPFAM" id="SSF54593">
    <property type="entry name" value="Glyoxalase/Bleomycin resistance protein/Dihydroxybiphenyl dioxygenase"/>
    <property type="match status" value="1"/>
</dbReference>
<proteinExistence type="predicted"/>
<dbReference type="PROSITE" id="PS51819">
    <property type="entry name" value="VOC"/>
    <property type="match status" value="1"/>
</dbReference>
<protein>
    <submittedName>
        <fullName evidence="2">Putative glyoxalase superfamily protein PhnB</fullName>
    </submittedName>
</protein>
<dbReference type="EMBL" id="RJKE01000001">
    <property type="protein sequence ID" value="ROO84221.1"/>
    <property type="molecule type" value="Genomic_DNA"/>
</dbReference>
<sequence length="126" mass="13335">MSKPSIYPVVPYRDVAGAIAFLCEALGFAPHLVVKDPAGRVQHAELALDDGAGGLVMPIESADPAPMWLIVRVADLDGHHARAVAAGARVLHEPRATGYGGRDYTVVDPAGHHWTVSTYDPYAPVS</sequence>
<organism evidence="2 3">
    <name type="scientific">Actinocorallia herbida</name>
    <dbReference type="NCBI Taxonomy" id="58109"/>
    <lineage>
        <taxon>Bacteria</taxon>
        <taxon>Bacillati</taxon>
        <taxon>Actinomycetota</taxon>
        <taxon>Actinomycetes</taxon>
        <taxon>Streptosporangiales</taxon>
        <taxon>Thermomonosporaceae</taxon>
        <taxon>Actinocorallia</taxon>
    </lineage>
</organism>
<feature type="domain" description="VOC" evidence="1">
    <location>
        <begin position="4"/>
        <end position="119"/>
    </location>
</feature>
<reference evidence="2 3" key="1">
    <citation type="submission" date="2018-11" db="EMBL/GenBank/DDBJ databases">
        <title>Sequencing the genomes of 1000 actinobacteria strains.</title>
        <authorList>
            <person name="Klenk H.-P."/>
        </authorList>
    </citation>
    <scope>NUCLEOTIDE SEQUENCE [LARGE SCALE GENOMIC DNA]</scope>
    <source>
        <strain evidence="2 3">DSM 44254</strain>
    </source>
</reference>
<dbReference type="InterPro" id="IPR037523">
    <property type="entry name" value="VOC_core"/>
</dbReference>
<evidence type="ECO:0000313" key="3">
    <source>
        <dbReference type="Proteomes" id="UP000272400"/>
    </source>
</evidence>
<dbReference type="PANTHER" id="PTHR34109:SF1">
    <property type="entry name" value="VOC DOMAIN-CONTAINING PROTEIN"/>
    <property type="match status" value="1"/>
</dbReference>
<dbReference type="Pfam" id="PF00903">
    <property type="entry name" value="Glyoxalase"/>
    <property type="match status" value="1"/>
</dbReference>
<keyword evidence="3" id="KW-1185">Reference proteome</keyword>
<accession>A0A3N1CSD0</accession>